<feature type="domain" description="N-acetyltransferase" evidence="1">
    <location>
        <begin position="1"/>
        <end position="171"/>
    </location>
</feature>
<name>A0ABX8RG87_NOCIO</name>
<dbReference type="RefSeq" id="WP_218469511.1">
    <property type="nucleotide sequence ID" value="NZ_BAABJN010000013.1"/>
</dbReference>
<proteinExistence type="predicted"/>
<gene>
    <name evidence="2" type="ORF">KV110_23860</name>
</gene>
<dbReference type="PROSITE" id="PS51186">
    <property type="entry name" value="GNAT"/>
    <property type="match status" value="1"/>
</dbReference>
<evidence type="ECO:0000313" key="2">
    <source>
        <dbReference type="EMBL" id="QXN88628.1"/>
    </source>
</evidence>
<organism evidence="2 3">
    <name type="scientific">Nocardia iowensis</name>
    <dbReference type="NCBI Taxonomy" id="204891"/>
    <lineage>
        <taxon>Bacteria</taxon>
        <taxon>Bacillati</taxon>
        <taxon>Actinomycetota</taxon>
        <taxon>Actinomycetes</taxon>
        <taxon>Mycobacteriales</taxon>
        <taxon>Nocardiaceae</taxon>
        <taxon>Nocardia</taxon>
    </lineage>
</organism>
<evidence type="ECO:0000313" key="3">
    <source>
        <dbReference type="Proteomes" id="UP000694257"/>
    </source>
</evidence>
<accession>A0ABX8RG87</accession>
<dbReference type="InterPro" id="IPR000182">
    <property type="entry name" value="GNAT_dom"/>
</dbReference>
<dbReference type="Proteomes" id="UP000694257">
    <property type="component" value="Chromosome"/>
</dbReference>
<evidence type="ECO:0000259" key="1">
    <source>
        <dbReference type="PROSITE" id="PS51186"/>
    </source>
</evidence>
<sequence>MILRDGPTTATTHIDALVDLYADVFAEPPYCEGPEQVARFRVLLIDEMDRPGFAVVRAVDHGTLVGMAYGFTIPAEQWWHDAATSPPPAAIGVAKFAIMELAVRQSHRGQGLGRELLGDLLRGRTEPIAFLGVDPAAPAYAIYRKWGWREAGHTVPKSGRSYAILLIDLPPR</sequence>
<dbReference type="Pfam" id="PF00583">
    <property type="entry name" value="Acetyltransf_1"/>
    <property type="match status" value="1"/>
</dbReference>
<reference evidence="2 3" key="1">
    <citation type="submission" date="2021-07" db="EMBL/GenBank/DDBJ databases">
        <title>Whole Genome Sequence of Nocardia Iowensis.</title>
        <authorList>
            <person name="Lamm A."/>
            <person name="Collins-Fairclough A.M."/>
            <person name="Bunk B."/>
            <person name="Sproer C."/>
        </authorList>
    </citation>
    <scope>NUCLEOTIDE SEQUENCE [LARGE SCALE GENOMIC DNA]</scope>
    <source>
        <strain evidence="2 3">NRRL 5646</strain>
    </source>
</reference>
<dbReference type="EMBL" id="CP078145">
    <property type="protein sequence ID" value="QXN88628.1"/>
    <property type="molecule type" value="Genomic_DNA"/>
</dbReference>
<protein>
    <submittedName>
        <fullName evidence="2">GNAT family N-acetyltransferase</fullName>
    </submittedName>
</protein>
<keyword evidence="3" id="KW-1185">Reference proteome</keyword>